<evidence type="ECO:0008006" key="5">
    <source>
        <dbReference type="Google" id="ProtNLM"/>
    </source>
</evidence>
<keyword evidence="2" id="KW-0732">Signal</keyword>
<feature type="region of interest" description="Disordered" evidence="1">
    <location>
        <begin position="26"/>
        <end position="45"/>
    </location>
</feature>
<sequence>MRIARAVTIAVLLSAPGAVAGCSAEPVAGSATPAASSTTDAAPSDQFGPLGYGKLRLGMSMLDAQATGEIAQVEDMKGDPPGCGRYTTKTGASGFYKQGEIVAIMHNKLPARTPEGVAAGSTVDEVRAAYPALKLGHNWSSADVPGHPAHYGFLGVRRQSAPDAKVTQMLLYNDNDTCHN</sequence>
<accession>A0A931N4C8</accession>
<dbReference type="PROSITE" id="PS51257">
    <property type="entry name" value="PROKAR_LIPOPROTEIN"/>
    <property type="match status" value="1"/>
</dbReference>
<protein>
    <recommendedName>
        <fullName evidence="5">DUF3558 domain-containing protein</fullName>
    </recommendedName>
</protein>
<proteinExistence type="predicted"/>
<evidence type="ECO:0000313" key="4">
    <source>
        <dbReference type="Proteomes" id="UP000655751"/>
    </source>
</evidence>
<evidence type="ECO:0000256" key="2">
    <source>
        <dbReference type="SAM" id="SignalP"/>
    </source>
</evidence>
<feature type="chain" id="PRO_5036743840" description="DUF3558 domain-containing protein" evidence="2">
    <location>
        <begin position="21"/>
        <end position="180"/>
    </location>
</feature>
<organism evidence="3 4">
    <name type="scientific">Nocardia bovistercoris</name>
    <dbReference type="NCBI Taxonomy" id="2785916"/>
    <lineage>
        <taxon>Bacteria</taxon>
        <taxon>Bacillati</taxon>
        <taxon>Actinomycetota</taxon>
        <taxon>Actinomycetes</taxon>
        <taxon>Mycobacteriales</taxon>
        <taxon>Nocardiaceae</taxon>
        <taxon>Nocardia</taxon>
    </lineage>
</organism>
<dbReference type="Proteomes" id="UP000655751">
    <property type="component" value="Unassembled WGS sequence"/>
</dbReference>
<keyword evidence="4" id="KW-1185">Reference proteome</keyword>
<gene>
    <name evidence="3" type="ORF">IT779_14505</name>
</gene>
<comment type="caution">
    <text evidence="3">The sequence shown here is derived from an EMBL/GenBank/DDBJ whole genome shotgun (WGS) entry which is preliminary data.</text>
</comment>
<feature type="compositionally biased region" description="Low complexity" evidence="1">
    <location>
        <begin position="30"/>
        <end position="45"/>
    </location>
</feature>
<evidence type="ECO:0000256" key="1">
    <source>
        <dbReference type="SAM" id="MobiDB-lite"/>
    </source>
</evidence>
<dbReference type="AlphaFoldDB" id="A0A931N4C8"/>
<feature type="signal peptide" evidence="2">
    <location>
        <begin position="1"/>
        <end position="20"/>
    </location>
</feature>
<dbReference type="EMBL" id="JADMLG010000005">
    <property type="protein sequence ID" value="MBH0777488.1"/>
    <property type="molecule type" value="Genomic_DNA"/>
</dbReference>
<name>A0A931N4C8_9NOCA</name>
<reference evidence="3" key="1">
    <citation type="submission" date="2020-11" db="EMBL/GenBank/DDBJ databases">
        <title>Nocardia NEAU-351.nov., a novel actinomycete isolated from the cow dung.</title>
        <authorList>
            <person name="Zhang X."/>
        </authorList>
    </citation>
    <scope>NUCLEOTIDE SEQUENCE</scope>
    <source>
        <strain evidence="3">NEAU-351</strain>
    </source>
</reference>
<dbReference type="RefSeq" id="WP_196149830.1">
    <property type="nucleotide sequence ID" value="NZ_JADMLG010000005.1"/>
</dbReference>
<evidence type="ECO:0000313" key="3">
    <source>
        <dbReference type="EMBL" id="MBH0777488.1"/>
    </source>
</evidence>